<evidence type="ECO:0000313" key="2">
    <source>
        <dbReference type="Proteomes" id="UP000554482"/>
    </source>
</evidence>
<accession>A0A7J6UZG9</accession>
<organism evidence="1 2">
    <name type="scientific">Thalictrum thalictroides</name>
    <name type="common">Rue-anemone</name>
    <name type="synonym">Anemone thalictroides</name>
    <dbReference type="NCBI Taxonomy" id="46969"/>
    <lineage>
        <taxon>Eukaryota</taxon>
        <taxon>Viridiplantae</taxon>
        <taxon>Streptophyta</taxon>
        <taxon>Embryophyta</taxon>
        <taxon>Tracheophyta</taxon>
        <taxon>Spermatophyta</taxon>
        <taxon>Magnoliopsida</taxon>
        <taxon>Ranunculales</taxon>
        <taxon>Ranunculaceae</taxon>
        <taxon>Thalictroideae</taxon>
        <taxon>Thalictrum</taxon>
    </lineage>
</organism>
<dbReference type="AlphaFoldDB" id="A0A7J6UZG9"/>
<dbReference type="EMBL" id="JABWDY010040867">
    <property type="protein sequence ID" value="KAF5177828.1"/>
    <property type="molecule type" value="Genomic_DNA"/>
</dbReference>
<gene>
    <name evidence="1" type="ORF">FRX31_032583</name>
</gene>
<proteinExistence type="predicted"/>
<protein>
    <submittedName>
        <fullName evidence="1">Uncharacterized protein</fullName>
    </submittedName>
</protein>
<reference evidence="1 2" key="1">
    <citation type="submission" date="2020-06" db="EMBL/GenBank/DDBJ databases">
        <title>Transcriptomic and genomic resources for Thalictrum thalictroides and T. hernandezii: Facilitating candidate gene discovery in an emerging model plant lineage.</title>
        <authorList>
            <person name="Arias T."/>
            <person name="Riano-Pachon D.M."/>
            <person name="Di Stilio V.S."/>
        </authorList>
    </citation>
    <scope>NUCLEOTIDE SEQUENCE [LARGE SCALE GENOMIC DNA]</scope>
    <source>
        <strain evidence="2">cv. WT478/WT964</strain>
        <tissue evidence="1">Leaves</tissue>
    </source>
</reference>
<keyword evidence="2" id="KW-1185">Reference proteome</keyword>
<evidence type="ECO:0000313" key="1">
    <source>
        <dbReference type="EMBL" id="KAF5177828.1"/>
    </source>
</evidence>
<dbReference type="Proteomes" id="UP000554482">
    <property type="component" value="Unassembled WGS sequence"/>
</dbReference>
<sequence length="130" mass="14771">MIDNLMLGETIFADDRKSFDVEVFDEARNNLGFIGKNRNEDMTLVLEDNNYGCSVSLLFILRQIKTGQCRKRVVCLKVNALVNEILDEYTCGSVEEQQLGHGKSDVGVGRNDVQNQMWMVLSCNSERNVF</sequence>
<name>A0A7J6UZG9_THATH</name>
<comment type="caution">
    <text evidence="1">The sequence shown here is derived from an EMBL/GenBank/DDBJ whole genome shotgun (WGS) entry which is preliminary data.</text>
</comment>